<dbReference type="SUPFAM" id="SSF53474">
    <property type="entry name" value="alpha/beta-Hydrolases"/>
    <property type="match status" value="1"/>
</dbReference>
<comment type="similarity">
    <text evidence="1">Belongs to the peptidase S33 family.</text>
</comment>
<organism evidence="4 5">
    <name type="scientific">Deinococcus cellulosilyticus (strain DSM 18568 / NBRC 106333 / KACC 11606 / 5516J-15)</name>
    <dbReference type="NCBI Taxonomy" id="1223518"/>
    <lineage>
        <taxon>Bacteria</taxon>
        <taxon>Thermotogati</taxon>
        <taxon>Deinococcota</taxon>
        <taxon>Deinococci</taxon>
        <taxon>Deinococcales</taxon>
        <taxon>Deinococcaceae</taxon>
        <taxon>Deinococcus</taxon>
    </lineage>
</organism>
<reference evidence="4 5" key="1">
    <citation type="submission" date="2019-07" db="EMBL/GenBank/DDBJ databases">
        <title>Whole genome shotgun sequence of Deinococcus cellulosilyticus NBRC 106333.</title>
        <authorList>
            <person name="Hosoyama A."/>
            <person name="Uohara A."/>
            <person name="Ohji S."/>
            <person name="Ichikawa N."/>
        </authorList>
    </citation>
    <scope>NUCLEOTIDE SEQUENCE [LARGE SCALE GENOMIC DNA]</scope>
    <source>
        <strain evidence="4 5">NBRC 106333</strain>
    </source>
</reference>
<dbReference type="InterPro" id="IPR050266">
    <property type="entry name" value="AB_hydrolase_sf"/>
</dbReference>
<dbReference type="Proteomes" id="UP000321306">
    <property type="component" value="Unassembled WGS sequence"/>
</dbReference>
<dbReference type="PRINTS" id="PR00793">
    <property type="entry name" value="PROAMNOPTASE"/>
</dbReference>
<keyword evidence="5" id="KW-1185">Reference proteome</keyword>
<name>A0A511MZ87_DEIC1</name>
<dbReference type="Gene3D" id="3.40.50.1820">
    <property type="entry name" value="alpha/beta hydrolase"/>
    <property type="match status" value="1"/>
</dbReference>
<dbReference type="RefSeq" id="WP_186815868.1">
    <property type="nucleotide sequence ID" value="NZ_BJXB01000004.1"/>
</dbReference>
<dbReference type="EMBL" id="BJXB01000004">
    <property type="protein sequence ID" value="GEM45598.1"/>
    <property type="molecule type" value="Genomic_DNA"/>
</dbReference>
<dbReference type="InterPro" id="IPR000073">
    <property type="entry name" value="AB_hydrolase_1"/>
</dbReference>
<proteinExistence type="inferred from homology"/>
<protein>
    <submittedName>
        <fullName evidence="4">Proline iminopeptidase</fullName>
    </submittedName>
</protein>
<dbReference type="GO" id="GO:0008233">
    <property type="term" value="F:peptidase activity"/>
    <property type="evidence" value="ECO:0007669"/>
    <property type="project" value="InterPro"/>
</dbReference>
<evidence type="ECO:0000256" key="2">
    <source>
        <dbReference type="ARBA" id="ARBA00022801"/>
    </source>
</evidence>
<accession>A0A511MZ87</accession>
<keyword evidence="2" id="KW-0378">Hydrolase</keyword>
<feature type="domain" description="AB hydrolase-1" evidence="3">
    <location>
        <begin position="22"/>
        <end position="268"/>
    </location>
</feature>
<gene>
    <name evidence="4" type="ORF">DC3_12330</name>
</gene>
<evidence type="ECO:0000259" key="3">
    <source>
        <dbReference type="Pfam" id="PF00561"/>
    </source>
</evidence>
<dbReference type="GO" id="GO:0006508">
    <property type="term" value="P:proteolysis"/>
    <property type="evidence" value="ECO:0007669"/>
    <property type="project" value="InterPro"/>
</dbReference>
<dbReference type="PANTHER" id="PTHR43798">
    <property type="entry name" value="MONOACYLGLYCEROL LIPASE"/>
    <property type="match status" value="1"/>
</dbReference>
<sequence length="284" mass="31549">MPTLNLKVNGISHWVKIAGQGPPILALHGGPGGNHFVFEHTTGPMLEKFRKLIYLESRGCGRSQRPTNGDWSIPALLSDLDEVLTQLELPEVTLFGNSFGGGLATTYALTRPQRVKTLILQAPWWFGMDVASHQISGFLPLLPPALRTEVQSLLLHQPARDTLEFIWSQIEGDVADRFLFEDLQVAALNRQLWEESGLVNTGEMHDFLLQHPPDPIHHRLGELSCPTLVLLGKHDRNIPVAQTLTLASSIPNCKGVVFENSAHFPDLEEALRFVQAIKDFLLPT</sequence>
<dbReference type="GO" id="GO:0016020">
    <property type="term" value="C:membrane"/>
    <property type="evidence" value="ECO:0007669"/>
    <property type="project" value="TreeGrafter"/>
</dbReference>
<dbReference type="AlphaFoldDB" id="A0A511MZ87"/>
<evidence type="ECO:0000313" key="4">
    <source>
        <dbReference type="EMBL" id="GEM45598.1"/>
    </source>
</evidence>
<dbReference type="Pfam" id="PF00561">
    <property type="entry name" value="Abhydrolase_1"/>
    <property type="match status" value="1"/>
</dbReference>
<comment type="caution">
    <text evidence="4">The sequence shown here is derived from an EMBL/GenBank/DDBJ whole genome shotgun (WGS) entry which is preliminary data.</text>
</comment>
<dbReference type="PANTHER" id="PTHR43798:SF33">
    <property type="entry name" value="HYDROLASE, PUTATIVE (AFU_ORTHOLOGUE AFUA_2G14860)-RELATED"/>
    <property type="match status" value="1"/>
</dbReference>
<dbReference type="InterPro" id="IPR029058">
    <property type="entry name" value="AB_hydrolase_fold"/>
</dbReference>
<dbReference type="PRINTS" id="PR00111">
    <property type="entry name" value="ABHYDROLASE"/>
</dbReference>
<evidence type="ECO:0000313" key="5">
    <source>
        <dbReference type="Proteomes" id="UP000321306"/>
    </source>
</evidence>
<evidence type="ECO:0000256" key="1">
    <source>
        <dbReference type="ARBA" id="ARBA00010088"/>
    </source>
</evidence>
<dbReference type="InterPro" id="IPR002410">
    <property type="entry name" value="Peptidase_S33"/>
</dbReference>